<proteinExistence type="predicted"/>
<evidence type="ECO:0000256" key="6">
    <source>
        <dbReference type="ARBA" id="ARBA00023136"/>
    </source>
</evidence>
<evidence type="ECO:0000256" key="1">
    <source>
        <dbReference type="ARBA" id="ARBA00004651"/>
    </source>
</evidence>
<feature type="transmembrane region" description="Helical" evidence="7">
    <location>
        <begin position="243"/>
        <end position="262"/>
    </location>
</feature>
<comment type="subcellular location">
    <subcellularLocation>
        <location evidence="1">Cell membrane</location>
        <topology evidence="1">Multi-pass membrane protein</topology>
    </subcellularLocation>
</comment>
<name>A0A7Z7VWK4_STASC</name>
<dbReference type="Gene3D" id="1.20.1250.20">
    <property type="entry name" value="MFS general substrate transporter like domains"/>
    <property type="match status" value="2"/>
</dbReference>
<organism evidence="10">
    <name type="scientific">Staphylococcus schleiferi</name>
    <dbReference type="NCBI Taxonomy" id="1295"/>
    <lineage>
        <taxon>Bacteria</taxon>
        <taxon>Bacillati</taxon>
        <taxon>Bacillota</taxon>
        <taxon>Bacilli</taxon>
        <taxon>Bacillales</taxon>
        <taxon>Staphylococcaceae</taxon>
        <taxon>Staphylococcus</taxon>
    </lineage>
</organism>
<evidence type="ECO:0000256" key="4">
    <source>
        <dbReference type="ARBA" id="ARBA00022692"/>
    </source>
</evidence>
<feature type="transmembrane region" description="Helical" evidence="7">
    <location>
        <begin position="211"/>
        <end position="231"/>
    </location>
</feature>
<reference evidence="10" key="2">
    <citation type="submission" date="2018-06" db="EMBL/GenBank/DDBJ databases">
        <authorList>
            <consortium name="Pathogen Informatics"/>
            <person name="Doyle S."/>
        </authorList>
    </citation>
    <scope>NUCLEOTIDE SEQUENCE [LARGE SCALE GENOMIC DNA]</scope>
    <source>
        <strain evidence="10">NCTC12218</strain>
    </source>
</reference>
<accession>A0A7Z7VWK4</accession>
<dbReference type="Proteomes" id="UP000572988">
    <property type="component" value="Unassembled WGS sequence"/>
</dbReference>
<dbReference type="EMBL" id="POVK01000023">
    <property type="protein sequence ID" value="NHA34367.1"/>
    <property type="molecule type" value="Genomic_DNA"/>
</dbReference>
<dbReference type="GeneID" id="93789429"/>
<dbReference type="InterPro" id="IPR010290">
    <property type="entry name" value="TM_effector"/>
</dbReference>
<dbReference type="EMBL" id="LR962863">
    <property type="protein sequence ID" value="CAD7359113.1"/>
    <property type="molecule type" value="Genomic_DNA"/>
</dbReference>
<evidence type="ECO:0000313" key="8">
    <source>
        <dbReference type="EMBL" id="CAD7359113.1"/>
    </source>
</evidence>
<protein>
    <submittedName>
        <fullName evidence="9">MFS transporter</fullName>
    </submittedName>
    <submittedName>
        <fullName evidence="10">Major facilitator family transporter</fullName>
    </submittedName>
</protein>
<evidence type="ECO:0000313" key="9">
    <source>
        <dbReference type="EMBL" id="NHA34367.1"/>
    </source>
</evidence>
<evidence type="ECO:0000313" key="11">
    <source>
        <dbReference type="Proteomes" id="UP000264146"/>
    </source>
</evidence>
<keyword evidence="4 7" id="KW-0812">Transmembrane</keyword>
<sequence>MAKWFFSSTFLLFLGNWIGQIALNWYAYQLNHNAMDLALINFFRLAPIFLLSLWAGAIADRYRRSTLIKLTVTSSFLITGTLTIFVLTMGELPMTFLYIYSCLRGCMSAIETPVRQAVLPDISERLSISKVVSYHSFILNVCRSIGPAISGFIIAIWDISIAFVIQTACYLLALSLSLPLQLMVKKQNKAPNFSLPIAWNYFKLNVVSRRIFTTSFLIMAMGYSYTTMLPILTNELFPKKASIFGTAMTFSAIGGILATLIIPYILKTVSTDKFYFLSSVLFGLALMLLYPFGTTGLFIAIFCVGLFGQFARTTNRIYFQNDVEEENRGKILSIVMMDRGMIPLGAVVLSYFTERIGITTTFLVMGVATTLIAILGYAMNLKINGGKTIHDNHSSSKC</sequence>
<reference evidence="8 11" key="3">
    <citation type="submission" date="2020-11" db="EMBL/GenBank/DDBJ databases">
        <authorList>
            <consortium name="Pathogen Informatics"/>
        </authorList>
    </citation>
    <scope>NUCLEOTIDE SEQUENCE [LARGE SCALE GENOMIC DNA]</scope>
    <source>
        <strain evidence="8 11">NCTC12218</strain>
    </source>
</reference>
<keyword evidence="5 7" id="KW-1133">Transmembrane helix</keyword>
<dbReference type="Proteomes" id="UP000264146">
    <property type="component" value="Chromosome"/>
</dbReference>
<evidence type="ECO:0000256" key="7">
    <source>
        <dbReference type="SAM" id="Phobius"/>
    </source>
</evidence>
<dbReference type="InterPro" id="IPR036259">
    <property type="entry name" value="MFS_trans_sf"/>
</dbReference>
<keyword evidence="6 7" id="KW-0472">Membrane</keyword>
<evidence type="ECO:0000256" key="2">
    <source>
        <dbReference type="ARBA" id="ARBA00022448"/>
    </source>
</evidence>
<dbReference type="PANTHER" id="PTHR23513:SF11">
    <property type="entry name" value="STAPHYLOFERRIN A TRANSPORTER"/>
    <property type="match status" value="1"/>
</dbReference>
<gene>
    <name evidence="9" type="ORF">C1O36_07535</name>
    <name evidence="10" type="ORF">NCTC12218_00702</name>
</gene>
<dbReference type="GO" id="GO:0005886">
    <property type="term" value="C:plasma membrane"/>
    <property type="evidence" value="ECO:0007669"/>
    <property type="project" value="UniProtKB-SubCell"/>
</dbReference>
<feature type="transmembrane region" description="Helical" evidence="7">
    <location>
        <begin position="163"/>
        <end position="184"/>
    </location>
</feature>
<evidence type="ECO:0000313" key="10">
    <source>
        <dbReference type="EMBL" id="SUM87628.1"/>
    </source>
</evidence>
<feature type="transmembrane region" description="Helical" evidence="7">
    <location>
        <begin position="37"/>
        <end position="58"/>
    </location>
</feature>
<keyword evidence="2" id="KW-0813">Transport</keyword>
<evidence type="ECO:0000256" key="5">
    <source>
        <dbReference type="ARBA" id="ARBA00022989"/>
    </source>
</evidence>
<dbReference type="RefSeq" id="WP_016426392.1">
    <property type="nucleotide sequence ID" value="NZ_CABKRV010000002.1"/>
</dbReference>
<feature type="transmembrane region" description="Helical" evidence="7">
    <location>
        <begin position="358"/>
        <end position="378"/>
    </location>
</feature>
<reference evidence="9 12" key="1">
    <citation type="submission" date="2018-01" db="EMBL/GenBank/DDBJ databases">
        <title>Complete genome sequence of Staphylococcus Scheliferi isolated from human.</title>
        <authorList>
            <person name="Abouelkhair M.A."/>
            <person name="Bemis D.A."/>
            <person name="Kania S.A."/>
        </authorList>
    </citation>
    <scope>NUCLEOTIDE SEQUENCE [LARGE SCALE GENOMIC DNA]</scope>
    <source>
        <strain evidence="9 12">ATCC 43808</strain>
    </source>
</reference>
<keyword evidence="3" id="KW-1003">Cell membrane</keyword>
<feature type="transmembrane region" description="Helical" evidence="7">
    <location>
        <begin position="70"/>
        <end position="90"/>
    </location>
</feature>
<keyword evidence="12" id="KW-1185">Reference proteome</keyword>
<dbReference type="PANTHER" id="PTHR23513">
    <property type="entry name" value="INTEGRAL MEMBRANE EFFLUX PROTEIN-RELATED"/>
    <property type="match status" value="1"/>
</dbReference>
<dbReference type="AlphaFoldDB" id="A0A7Z7VWK4"/>
<dbReference type="SUPFAM" id="SSF103473">
    <property type="entry name" value="MFS general substrate transporter"/>
    <property type="match status" value="1"/>
</dbReference>
<dbReference type="CDD" id="cd06173">
    <property type="entry name" value="MFS_MefA_like"/>
    <property type="match status" value="1"/>
</dbReference>
<dbReference type="Pfam" id="PF05977">
    <property type="entry name" value="MFS_3"/>
    <property type="match status" value="1"/>
</dbReference>
<evidence type="ECO:0000313" key="12">
    <source>
        <dbReference type="Proteomes" id="UP000572988"/>
    </source>
</evidence>
<evidence type="ECO:0000256" key="3">
    <source>
        <dbReference type="ARBA" id="ARBA00022475"/>
    </source>
</evidence>
<dbReference type="EMBL" id="UHEF01000001">
    <property type="protein sequence ID" value="SUM87628.1"/>
    <property type="molecule type" value="Genomic_DNA"/>
</dbReference>